<dbReference type="RefSeq" id="WP_129349427.1">
    <property type="nucleotide sequence ID" value="NZ_CP012670.1"/>
</dbReference>
<protein>
    <recommendedName>
        <fullName evidence="3">GrpB family protein</fullName>
    </recommendedName>
</protein>
<dbReference type="InterPro" id="IPR043519">
    <property type="entry name" value="NT_sf"/>
</dbReference>
<proteinExistence type="predicted"/>
<evidence type="ECO:0000313" key="2">
    <source>
        <dbReference type="Proteomes" id="UP000295781"/>
    </source>
</evidence>
<dbReference type="EMBL" id="CP012670">
    <property type="protein sequence ID" value="AUX23914.1"/>
    <property type="molecule type" value="Genomic_DNA"/>
</dbReference>
<dbReference type="Gene3D" id="3.30.460.10">
    <property type="entry name" value="Beta Polymerase, domain 2"/>
    <property type="match status" value="1"/>
</dbReference>
<organism evidence="1 2">
    <name type="scientific">Sorangium cellulosum</name>
    <name type="common">Polyangium cellulosum</name>
    <dbReference type="NCBI Taxonomy" id="56"/>
    <lineage>
        <taxon>Bacteria</taxon>
        <taxon>Pseudomonadati</taxon>
        <taxon>Myxococcota</taxon>
        <taxon>Polyangia</taxon>
        <taxon>Polyangiales</taxon>
        <taxon>Polyangiaceae</taxon>
        <taxon>Sorangium</taxon>
    </lineage>
</organism>
<sequence>MTASSETPEPDILVVPHDPAWPERYGAEREALLGATGSLLVAIEHIGSTAVPGLEAKPVIDIMAAVLRLADASAALGRLGEIGYQLTPTGMRDRLFLRKRTPGDACAFHLHLVEQATWHERNERLLRDHLRAHPEDARAYGALKQRLAREHRRDGLAYTKAKTALVQSIVDRARDARGLPRVDVWED</sequence>
<name>A0A4P2Q3L0_SORCE</name>
<gene>
    <name evidence="1" type="ORF">SOCEGT47_044440</name>
</gene>
<evidence type="ECO:0000313" key="1">
    <source>
        <dbReference type="EMBL" id="AUX23914.1"/>
    </source>
</evidence>
<evidence type="ECO:0008006" key="3">
    <source>
        <dbReference type="Google" id="ProtNLM"/>
    </source>
</evidence>
<accession>A0A4P2Q3L0</accession>
<dbReference type="Pfam" id="PF04229">
    <property type="entry name" value="GrpB"/>
    <property type="match status" value="1"/>
</dbReference>
<dbReference type="PANTHER" id="PTHR34822">
    <property type="entry name" value="GRPB DOMAIN PROTEIN (AFU_ORTHOLOGUE AFUA_1G01530)"/>
    <property type="match status" value="1"/>
</dbReference>
<dbReference type="AlphaFoldDB" id="A0A4P2Q3L0"/>
<reference evidence="1 2" key="1">
    <citation type="submission" date="2015-09" db="EMBL/GenBank/DDBJ databases">
        <title>Sorangium comparison.</title>
        <authorList>
            <person name="Zaburannyi N."/>
            <person name="Bunk B."/>
            <person name="Overmann J."/>
            <person name="Mueller R."/>
        </authorList>
    </citation>
    <scope>NUCLEOTIDE SEQUENCE [LARGE SCALE GENOMIC DNA]</scope>
    <source>
        <strain evidence="1 2">So ceGT47</strain>
    </source>
</reference>
<dbReference type="PANTHER" id="PTHR34822:SF1">
    <property type="entry name" value="GRPB FAMILY PROTEIN"/>
    <property type="match status" value="1"/>
</dbReference>
<dbReference type="InterPro" id="IPR007344">
    <property type="entry name" value="GrpB/CoaE"/>
</dbReference>
<dbReference type="OrthoDB" id="9799092at2"/>
<dbReference type="Proteomes" id="UP000295781">
    <property type="component" value="Chromosome"/>
</dbReference>
<dbReference type="SUPFAM" id="SSF81301">
    <property type="entry name" value="Nucleotidyltransferase"/>
    <property type="match status" value="1"/>
</dbReference>